<protein>
    <recommendedName>
        <fullName evidence="4">ZAD domain-containing protein</fullName>
    </recommendedName>
</protein>
<evidence type="ECO:0000256" key="1">
    <source>
        <dbReference type="SAM" id="MobiDB-lite"/>
    </source>
</evidence>
<evidence type="ECO:0000313" key="2">
    <source>
        <dbReference type="EMBL" id="KAK6174360.1"/>
    </source>
</evidence>
<evidence type="ECO:0008006" key="4">
    <source>
        <dbReference type="Google" id="ProtNLM"/>
    </source>
</evidence>
<name>A0AAN8PQ96_PATCE</name>
<reference evidence="2 3" key="1">
    <citation type="submission" date="2024-01" db="EMBL/GenBank/DDBJ databases">
        <title>The genome of the rayed Mediterranean limpet Patella caerulea (Linnaeus, 1758).</title>
        <authorList>
            <person name="Anh-Thu Weber A."/>
            <person name="Halstead-Nussloch G."/>
        </authorList>
    </citation>
    <scope>NUCLEOTIDE SEQUENCE [LARGE SCALE GENOMIC DNA]</scope>
    <source>
        <strain evidence="2">AATW-2023a</strain>
        <tissue evidence="2">Whole specimen</tissue>
    </source>
</reference>
<gene>
    <name evidence="2" type="ORF">SNE40_017654</name>
</gene>
<organism evidence="2 3">
    <name type="scientific">Patella caerulea</name>
    <name type="common">Rayed Mediterranean limpet</name>
    <dbReference type="NCBI Taxonomy" id="87958"/>
    <lineage>
        <taxon>Eukaryota</taxon>
        <taxon>Metazoa</taxon>
        <taxon>Spiralia</taxon>
        <taxon>Lophotrochozoa</taxon>
        <taxon>Mollusca</taxon>
        <taxon>Gastropoda</taxon>
        <taxon>Patellogastropoda</taxon>
        <taxon>Patelloidea</taxon>
        <taxon>Patellidae</taxon>
        <taxon>Patella</taxon>
    </lineage>
</organism>
<dbReference type="Proteomes" id="UP001347796">
    <property type="component" value="Unassembled WGS sequence"/>
</dbReference>
<accession>A0AAN8PQ96</accession>
<feature type="region of interest" description="Disordered" evidence="1">
    <location>
        <begin position="206"/>
        <end position="239"/>
    </location>
</feature>
<comment type="caution">
    <text evidence="2">The sequence shown here is derived from an EMBL/GenBank/DDBJ whole genome shotgun (WGS) entry which is preliminary data.</text>
</comment>
<dbReference type="EMBL" id="JAZGQO010000011">
    <property type="protein sequence ID" value="KAK6174360.1"/>
    <property type="molecule type" value="Genomic_DNA"/>
</dbReference>
<proteinExistence type="predicted"/>
<evidence type="ECO:0000313" key="3">
    <source>
        <dbReference type="Proteomes" id="UP001347796"/>
    </source>
</evidence>
<sequence length="256" mass="28632">MAAPMEKSEKCLLCHESLPKKSRRSLFVKEFAFMTQLVEVLGYIPQNNDTSSRYVCTFCFSKLNKLQKLDYDIVHILNRLKEEKMALLNIMRARFLTQPSVIDHENPLCGTAIQKTSLNNDASPLDVKNIDKCSTLQIFSNTHACSLSSVVDSSRSINTPTFPADVTSINQTATLPVAILHCPSFSVPKQIAIAPKPMATSTPIQIMSSKSGSHRRKRSPKLTPDLSTRKRKKSSPTNKMAVQLIRSTVEKVIFYT</sequence>
<keyword evidence="3" id="KW-1185">Reference proteome</keyword>
<dbReference type="AlphaFoldDB" id="A0AAN8PQ96"/>